<evidence type="ECO:0000259" key="7">
    <source>
        <dbReference type="PROSITE" id="PS50914"/>
    </source>
</evidence>
<evidence type="ECO:0000256" key="2">
    <source>
        <dbReference type="ARBA" id="ARBA00022729"/>
    </source>
</evidence>
<accession>A0AAE4DKL5</accession>
<sequence>MNMTRLKISKTLLAVALGGALVSGSALAETSATDKAQSAADTAGQKIDSSMNKVGDFMDDSSITAKVKAALVDDENIKSTDISVKTEKNVVTLSGFVESQAQAEQAVKVAKGVEGVTSVSDKLHVRDGEGKDQSVKGYAGDAATTSEIKAKLLADDIVPSRKVKVETTDGVVQLSGTVDSQAQIDRAESVAKAVDGVKSVKNDLKTK</sequence>
<comment type="subcellular location">
    <subcellularLocation>
        <location evidence="1">Periplasm</location>
    </subcellularLocation>
</comment>
<evidence type="ECO:0000256" key="3">
    <source>
        <dbReference type="ARBA" id="ARBA00022737"/>
    </source>
</evidence>
<dbReference type="GO" id="GO:0042597">
    <property type="term" value="C:periplasmic space"/>
    <property type="evidence" value="ECO:0007669"/>
    <property type="project" value="UniProtKB-SubCell"/>
</dbReference>
<dbReference type="PANTHER" id="PTHR34606">
    <property type="entry name" value="BON DOMAIN-CONTAINING PROTEIN"/>
    <property type="match status" value="1"/>
</dbReference>
<dbReference type="Gene3D" id="3.30.1340.30">
    <property type="match status" value="2"/>
</dbReference>
<evidence type="ECO:0000256" key="6">
    <source>
        <dbReference type="SAM" id="SignalP"/>
    </source>
</evidence>
<keyword evidence="3" id="KW-0677">Repeat</keyword>
<dbReference type="AlphaFoldDB" id="A0AAE4DKL5"/>
<evidence type="ECO:0000256" key="4">
    <source>
        <dbReference type="ARBA" id="ARBA00022764"/>
    </source>
</evidence>
<dbReference type="EMBL" id="JAQGEC010000002">
    <property type="protein sequence ID" value="MDR9889252.1"/>
    <property type="molecule type" value="Genomic_DNA"/>
</dbReference>
<keyword evidence="4" id="KW-0574">Periplasm</keyword>
<dbReference type="Pfam" id="PF04972">
    <property type="entry name" value="BON"/>
    <property type="match status" value="2"/>
</dbReference>
<feature type="chain" id="PRO_5042271707" description="Osmotically-inducible protein Y" evidence="6">
    <location>
        <begin position="29"/>
        <end position="207"/>
    </location>
</feature>
<dbReference type="SMART" id="SM00749">
    <property type="entry name" value="BON"/>
    <property type="match status" value="2"/>
</dbReference>
<name>A0AAE4DKL5_9ENTR</name>
<evidence type="ECO:0000313" key="8">
    <source>
        <dbReference type="EMBL" id="MDR9889252.1"/>
    </source>
</evidence>
<dbReference type="PANTHER" id="PTHR34606:SF11">
    <property type="entry name" value="OSMOTICALLY-INDUCIBLE PROTEIN Y"/>
    <property type="match status" value="1"/>
</dbReference>
<dbReference type="RefSeq" id="WP_310824656.1">
    <property type="nucleotide sequence ID" value="NZ_JAQGEC010000002.1"/>
</dbReference>
<organism evidence="8 9">
    <name type="scientific">Pseudenterobacter timonensis</name>
    <dbReference type="NCBI Taxonomy" id="1755099"/>
    <lineage>
        <taxon>Bacteria</taxon>
        <taxon>Pseudomonadati</taxon>
        <taxon>Pseudomonadota</taxon>
        <taxon>Gammaproteobacteria</taxon>
        <taxon>Enterobacterales</taxon>
        <taxon>Enterobacteriaceae</taxon>
        <taxon>Pseudenterobacter</taxon>
    </lineage>
</organism>
<dbReference type="FunFam" id="3.30.1340.30:FF:000001">
    <property type="entry name" value="Molecular chaperone OsmY"/>
    <property type="match status" value="2"/>
</dbReference>
<feature type="domain" description="BON" evidence="7">
    <location>
        <begin position="140"/>
        <end position="207"/>
    </location>
</feature>
<dbReference type="InterPro" id="IPR051686">
    <property type="entry name" value="Lipoprotein_DolP"/>
</dbReference>
<feature type="domain" description="BON" evidence="7">
    <location>
        <begin position="59"/>
        <end position="127"/>
    </location>
</feature>
<evidence type="ECO:0000256" key="5">
    <source>
        <dbReference type="ARBA" id="ARBA00070588"/>
    </source>
</evidence>
<evidence type="ECO:0000256" key="1">
    <source>
        <dbReference type="ARBA" id="ARBA00004418"/>
    </source>
</evidence>
<dbReference type="InterPro" id="IPR007055">
    <property type="entry name" value="BON_dom"/>
</dbReference>
<reference evidence="8" key="1">
    <citation type="submission" date="2022-12" db="EMBL/GenBank/DDBJ databases">
        <title>NDM-1 containing novel ST 2018 Pseudenterobacter timonensis.</title>
        <authorList>
            <person name="Halder G."/>
            <person name="Mandal S."/>
            <person name="Dutta S."/>
        </authorList>
    </citation>
    <scope>NUCLEOTIDE SEQUENCE</scope>
    <source>
        <strain evidence="8">CNCI147</strain>
    </source>
</reference>
<comment type="caution">
    <text evidence="8">The sequence shown here is derived from an EMBL/GenBank/DDBJ whole genome shotgun (WGS) entry which is preliminary data.</text>
</comment>
<dbReference type="Proteomes" id="UP001248822">
    <property type="component" value="Unassembled WGS sequence"/>
</dbReference>
<dbReference type="InterPro" id="IPR014004">
    <property type="entry name" value="Transpt-assoc_nodulatn_dom_bac"/>
</dbReference>
<dbReference type="PROSITE" id="PS50914">
    <property type="entry name" value="BON"/>
    <property type="match status" value="2"/>
</dbReference>
<keyword evidence="2 6" id="KW-0732">Signal</keyword>
<protein>
    <recommendedName>
        <fullName evidence="5">Osmotically-inducible protein Y</fullName>
    </recommendedName>
</protein>
<gene>
    <name evidence="8" type="primary">osmY</name>
    <name evidence="8" type="ORF">O7047_03270</name>
</gene>
<dbReference type="NCBIfam" id="NF007858">
    <property type="entry name" value="PRK10568.1"/>
    <property type="match status" value="1"/>
</dbReference>
<proteinExistence type="predicted"/>
<evidence type="ECO:0000313" key="9">
    <source>
        <dbReference type="Proteomes" id="UP001248822"/>
    </source>
</evidence>
<feature type="signal peptide" evidence="6">
    <location>
        <begin position="1"/>
        <end position="28"/>
    </location>
</feature>